<dbReference type="PANTHER" id="PTHR42806">
    <property type="entry name" value="GLYCINE CLEAVAGE SYSTEM P-PROTEIN"/>
    <property type="match status" value="1"/>
</dbReference>
<dbReference type="InterPro" id="IPR015421">
    <property type="entry name" value="PyrdxlP-dep_Trfase_major"/>
</dbReference>
<dbReference type="PIRSF" id="PIRSF006815">
    <property type="entry name" value="GcvPA"/>
    <property type="match status" value="1"/>
</dbReference>
<evidence type="ECO:0000313" key="6">
    <source>
        <dbReference type="EMBL" id="TMI77285.1"/>
    </source>
</evidence>
<accession>A0A537J190</accession>
<dbReference type="Pfam" id="PF02347">
    <property type="entry name" value="GDC-P"/>
    <property type="match status" value="1"/>
</dbReference>
<dbReference type="InterPro" id="IPR015424">
    <property type="entry name" value="PyrdxlP-dep_Trfase"/>
</dbReference>
<organism evidence="6 7">
    <name type="scientific">Candidatus Segetimicrobium genomatis</name>
    <dbReference type="NCBI Taxonomy" id="2569760"/>
    <lineage>
        <taxon>Bacteria</taxon>
        <taxon>Bacillati</taxon>
        <taxon>Candidatus Sysuimicrobiota</taxon>
        <taxon>Candidatus Sysuimicrobiia</taxon>
        <taxon>Candidatus Sysuimicrobiales</taxon>
        <taxon>Candidatus Segetimicrobiaceae</taxon>
        <taxon>Candidatus Segetimicrobium</taxon>
    </lineage>
</organism>
<dbReference type="AlphaFoldDB" id="A0A537J190"/>
<dbReference type="InterPro" id="IPR015422">
    <property type="entry name" value="PyrdxlP-dep_Trfase_small"/>
</dbReference>
<gene>
    <name evidence="4" type="primary">gcvPA</name>
    <name evidence="6" type="ORF">E6H05_00405</name>
</gene>
<dbReference type="InterPro" id="IPR049315">
    <property type="entry name" value="GDC-P_N"/>
</dbReference>
<proteinExistence type="inferred from homology"/>
<comment type="similarity">
    <text evidence="4">Belongs to the GcvP family. N-terminal subunit subfamily.</text>
</comment>
<dbReference type="GO" id="GO:0019464">
    <property type="term" value="P:glycine decarboxylation via glycine cleavage system"/>
    <property type="evidence" value="ECO:0007669"/>
    <property type="project" value="UniProtKB-UniRule"/>
</dbReference>
<dbReference type="EMBL" id="VBAP01000004">
    <property type="protein sequence ID" value="TMI77285.1"/>
    <property type="molecule type" value="Genomic_DNA"/>
</dbReference>
<protein>
    <recommendedName>
        <fullName evidence="4">Probable glycine dehydrogenase (decarboxylating) subunit 1</fullName>
        <ecNumber evidence="4">1.4.4.2</ecNumber>
    </recommendedName>
    <alternativeName>
        <fullName evidence="4">Glycine cleavage system P-protein subunit 1</fullName>
    </alternativeName>
    <alternativeName>
        <fullName evidence="4">Glycine decarboxylase subunit 1</fullName>
    </alternativeName>
    <alternativeName>
        <fullName evidence="4">Glycine dehydrogenase (aminomethyl-transferring) subunit 1</fullName>
    </alternativeName>
</protein>
<keyword evidence="2 4" id="KW-0560">Oxidoreductase</keyword>
<dbReference type="CDD" id="cd00613">
    <property type="entry name" value="GDC-P"/>
    <property type="match status" value="1"/>
</dbReference>
<dbReference type="SUPFAM" id="SSF53383">
    <property type="entry name" value="PLP-dependent transferases"/>
    <property type="match status" value="1"/>
</dbReference>
<reference evidence="6 7" key="1">
    <citation type="journal article" date="2019" name="Nat. Microbiol.">
        <title>Mediterranean grassland soil C-N compound turnover is dependent on rainfall and depth, and is mediated by genomically divergent microorganisms.</title>
        <authorList>
            <person name="Diamond S."/>
            <person name="Andeer P.F."/>
            <person name="Li Z."/>
            <person name="Crits-Christoph A."/>
            <person name="Burstein D."/>
            <person name="Anantharaman K."/>
            <person name="Lane K.R."/>
            <person name="Thomas B.C."/>
            <person name="Pan C."/>
            <person name="Northen T.R."/>
            <person name="Banfield J.F."/>
        </authorList>
    </citation>
    <scope>NUCLEOTIDE SEQUENCE [LARGE SCALE GENOMIC DNA]</scope>
    <source>
        <strain evidence="6">NP_8</strain>
    </source>
</reference>
<dbReference type="GO" id="GO:0009116">
    <property type="term" value="P:nucleoside metabolic process"/>
    <property type="evidence" value="ECO:0007669"/>
    <property type="project" value="InterPro"/>
</dbReference>
<dbReference type="InterPro" id="IPR020581">
    <property type="entry name" value="GDC_P"/>
</dbReference>
<dbReference type="Gene3D" id="3.90.1150.10">
    <property type="entry name" value="Aspartate Aminotransferase, domain 1"/>
    <property type="match status" value="1"/>
</dbReference>
<dbReference type="HAMAP" id="MF_00712">
    <property type="entry name" value="GcvPA"/>
    <property type="match status" value="1"/>
</dbReference>
<dbReference type="GO" id="GO:0004375">
    <property type="term" value="F:glycine dehydrogenase (decarboxylating) activity"/>
    <property type="evidence" value="ECO:0007669"/>
    <property type="project" value="UniProtKB-EC"/>
</dbReference>
<comment type="caution">
    <text evidence="6">The sequence shown here is derived from an EMBL/GenBank/DDBJ whole genome shotgun (WGS) entry which is preliminary data.</text>
</comment>
<dbReference type="NCBIfam" id="NF001696">
    <property type="entry name" value="PRK00451.1"/>
    <property type="match status" value="1"/>
</dbReference>
<comment type="subunit">
    <text evidence="4">The glycine cleavage system is composed of four proteins: P, T, L and H. In this organism, the P 'protein' is a heterodimer of two subunits.</text>
</comment>
<evidence type="ECO:0000256" key="1">
    <source>
        <dbReference type="ARBA" id="ARBA00003788"/>
    </source>
</evidence>
<comment type="function">
    <text evidence="1 4">The glycine cleavage system catalyzes the degradation of glycine. The P protein binds the alpha-amino group of glycine through its pyridoxal phosphate cofactor; CO(2) is released and the remaining methylamine moiety is then transferred to the lipoamide cofactor of the H protein.</text>
</comment>
<evidence type="ECO:0000313" key="7">
    <source>
        <dbReference type="Proteomes" id="UP000318834"/>
    </source>
</evidence>
<evidence type="ECO:0000256" key="3">
    <source>
        <dbReference type="ARBA" id="ARBA00049026"/>
    </source>
</evidence>
<dbReference type="PANTHER" id="PTHR42806:SF1">
    <property type="entry name" value="GLYCINE DEHYDROGENASE (DECARBOXYLATING)"/>
    <property type="match status" value="1"/>
</dbReference>
<evidence type="ECO:0000256" key="4">
    <source>
        <dbReference type="HAMAP-Rule" id="MF_00712"/>
    </source>
</evidence>
<dbReference type="Gene3D" id="3.40.640.10">
    <property type="entry name" value="Type I PLP-dependent aspartate aminotransferase-like (Major domain)"/>
    <property type="match status" value="1"/>
</dbReference>
<feature type="domain" description="Glycine cleavage system P-protein N-terminal" evidence="5">
    <location>
        <begin position="20"/>
        <end position="461"/>
    </location>
</feature>
<evidence type="ECO:0000259" key="5">
    <source>
        <dbReference type="Pfam" id="PF02347"/>
    </source>
</evidence>
<name>A0A537J190_9BACT</name>
<dbReference type="EC" id="1.4.4.2" evidence="4"/>
<sequence>MTPRGRGGNVTTGVERRTQHKYIPATDAEREEMLRTIGAASVEELFADIPSRVRLDRPLRLPPALSDPELMAQLRAMADANVHSDRAVCFLGAGAYDHYVPSVVWHLAGRGEFLTAYTPYQAELMQGELQAGYEYQSMLCEITGMGVANASMYDGASAAAEAAVMAKDLTGRGEVLVSTAVHPEYRQVIRTYTAPLGLRVTEIPYRHGLTDLDAVARALSPRTAAIIIQHPNFFGCLEDGAACAELAHRAGALLVCAVAEPLSLGILEPPGAWGADIVAGEGQPLGNHLNFGGPYLGMLATRQEFVRRIPGRLVGATVDAEGRRGFVLTLQTREQHIRREKASSNICTNEALLALAAAIYMASLGKAGFRKVSELNLRKAAYAREAIREIPKFRLAFEVPTFNEFVVRTPLAPEEVNRRLLAAGILGGAPLGRWYPELSDAWLVCVTEQRTKAEIDRLVALLEGFR</sequence>
<comment type="catalytic activity">
    <reaction evidence="3 4">
        <text>N(6)-[(R)-lipoyl]-L-lysyl-[glycine-cleavage complex H protein] + glycine + H(+) = N(6)-[(R)-S(8)-aminomethyldihydrolipoyl]-L-lysyl-[glycine-cleavage complex H protein] + CO2</text>
        <dbReference type="Rhea" id="RHEA:24304"/>
        <dbReference type="Rhea" id="RHEA-COMP:10494"/>
        <dbReference type="Rhea" id="RHEA-COMP:10495"/>
        <dbReference type="ChEBI" id="CHEBI:15378"/>
        <dbReference type="ChEBI" id="CHEBI:16526"/>
        <dbReference type="ChEBI" id="CHEBI:57305"/>
        <dbReference type="ChEBI" id="CHEBI:83099"/>
        <dbReference type="ChEBI" id="CHEBI:83143"/>
        <dbReference type="EC" id="1.4.4.2"/>
    </reaction>
</comment>
<dbReference type="Proteomes" id="UP000318834">
    <property type="component" value="Unassembled WGS sequence"/>
</dbReference>
<evidence type="ECO:0000256" key="2">
    <source>
        <dbReference type="ARBA" id="ARBA00023002"/>
    </source>
</evidence>
<dbReference type="InterPro" id="IPR023010">
    <property type="entry name" value="GcvPA"/>
</dbReference>